<dbReference type="EMBL" id="OC865555">
    <property type="protein sequence ID" value="CAD7632444.1"/>
    <property type="molecule type" value="Genomic_DNA"/>
</dbReference>
<keyword evidence="1" id="KW-0812">Transmembrane</keyword>
<accession>A0A7R9L0H5</accession>
<organism evidence="2">
    <name type="scientific">Medioppia subpectinata</name>
    <dbReference type="NCBI Taxonomy" id="1979941"/>
    <lineage>
        <taxon>Eukaryota</taxon>
        <taxon>Metazoa</taxon>
        <taxon>Ecdysozoa</taxon>
        <taxon>Arthropoda</taxon>
        <taxon>Chelicerata</taxon>
        <taxon>Arachnida</taxon>
        <taxon>Acari</taxon>
        <taxon>Acariformes</taxon>
        <taxon>Sarcoptiformes</taxon>
        <taxon>Oribatida</taxon>
        <taxon>Brachypylina</taxon>
        <taxon>Oppioidea</taxon>
        <taxon>Oppiidae</taxon>
        <taxon>Medioppia</taxon>
    </lineage>
</organism>
<proteinExistence type="predicted"/>
<reference evidence="2" key="1">
    <citation type="submission" date="2020-11" db="EMBL/GenBank/DDBJ databases">
        <authorList>
            <person name="Tran Van P."/>
        </authorList>
    </citation>
    <scope>NUCLEOTIDE SEQUENCE</scope>
</reference>
<dbReference type="OrthoDB" id="10594100at2759"/>
<dbReference type="EMBL" id="CAJPIZ010010980">
    <property type="protein sequence ID" value="CAG2112874.1"/>
    <property type="molecule type" value="Genomic_DNA"/>
</dbReference>
<dbReference type="Proteomes" id="UP000759131">
    <property type="component" value="Unassembled WGS sequence"/>
</dbReference>
<evidence type="ECO:0000313" key="2">
    <source>
        <dbReference type="EMBL" id="CAD7632444.1"/>
    </source>
</evidence>
<dbReference type="AlphaFoldDB" id="A0A7R9L0H5"/>
<gene>
    <name evidence="2" type="ORF">OSB1V03_LOCUS12847</name>
</gene>
<keyword evidence="1" id="KW-0472">Membrane</keyword>
<protein>
    <submittedName>
        <fullName evidence="2">Uncharacterized protein</fullName>
    </submittedName>
</protein>
<evidence type="ECO:0000256" key="1">
    <source>
        <dbReference type="SAM" id="Phobius"/>
    </source>
</evidence>
<sequence>MQDCQNKFTMNTAIAIFILANVLVAITALPCNFDAECTVEGVPHYCVAKQCSLTPAPGSPVRAVIPGQVAGLPSVVGPYVECRIDVDCYPKGIYQKCSKSRCVPADNKICLTNDDCKKNRWNNKCRDNHCTWI</sequence>
<evidence type="ECO:0000313" key="3">
    <source>
        <dbReference type="Proteomes" id="UP000759131"/>
    </source>
</evidence>
<keyword evidence="1" id="KW-1133">Transmembrane helix</keyword>
<feature type="transmembrane region" description="Helical" evidence="1">
    <location>
        <begin position="12"/>
        <end position="29"/>
    </location>
</feature>
<name>A0A7R9L0H5_9ACAR</name>
<keyword evidence="3" id="KW-1185">Reference proteome</keyword>